<dbReference type="AlphaFoldDB" id="K2GWT5"/>
<gene>
    <name evidence="4" type="ORF">ACD_3C00145G0011</name>
</gene>
<dbReference type="Gene3D" id="2.40.50.140">
    <property type="entry name" value="Nucleic acid-binding proteins"/>
    <property type="match status" value="1"/>
</dbReference>
<evidence type="ECO:0000313" key="4">
    <source>
        <dbReference type="EMBL" id="EKE27825.1"/>
    </source>
</evidence>
<sequence length="122" mass="14380">MSTLNKVQLIGNVVKDPDIKEISKGQHVANLQMATSKQWKDSDWNKKENVEYHSVVLWWKLSDIVEKFVSKGKKIYIEWYLQTRTWEDDKKQKKYKTEIVAEDIILLGVPDKSEKEIDVKDV</sequence>
<dbReference type="InterPro" id="IPR011344">
    <property type="entry name" value="ssDNA-bd"/>
</dbReference>
<reference evidence="4" key="1">
    <citation type="journal article" date="2012" name="Science">
        <title>Fermentation, hydrogen, and sulfur metabolism in multiple uncultivated bacterial phyla.</title>
        <authorList>
            <person name="Wrighton K.C."/>
            <person name="Thomas B.C."/>
            <person name="Sharon I."/>
            <person name="Miller C.S."/>
            <person name="Castelle C.J."/>
            <person name="VerBerkmoes N.C."/>
            <person name="Wilkins M.J."/>
            <person name="Hettich R.L."/>
            <person name="Lipton M.S."/>
            <person name="Williams K.H."/>
            <person name="Long P.E."/>
            <person name="Banfield J.F."/>
        </authorList>
    </citation>
    <scope>NUCLEOTIDE SEQUENCE [LARGE SCALE GENOMIC DNA]</scope>
</reference>
<dbReference type="CDD" id="cd04496">
    <property type="entry name" value="SSB_OBF"/>
    <property type="match status" value="1"/>
</dbReference>
<dbReference type="GO" id="GO:0006260">
    <property type="term" value="P:DNA replication"/>
    <property type="evidence" value="ECO:0007669"/>
    <property type="project" value="InterPro"/>
</dbReference>
<dbReference type="NCBIfam" id="TIGR00621">
    <property type="entry name" value="ssb"/>
    <property type="match status" value="1"/>
</dbReference>
<dbReference type="PANTHER" id="PTHR10302:SF0">
    <property type="entry name" value="SINGLE-STRANDED DNA-BINDING PROTEIN, MITOCHONDRIAL"/>
    <property type="match status" value="1"/>
</dbReference>
<dbReference type="GO" id="GO:0009295">
    <property type="term" value="C:nucleoid"/>
    <property type="evidence" value="ECO:0007669"/>
    <property type="project" value="TreeGrafter"/>
</dbReference>
<dbReference type="PANTHER" id="PTHR10302">
    <property type="entry name" value="SINGLE-STRANDED DNA-BINDING PROTEIN"/>
    <property type="match status" value="1"/>
</dbReference>
<accession>K2GWT5</accession>
<dbReference type="SUPFAM" id="SSF50249">
    <property type="entry name" value="Nucleic acid-binding proteins"/>
    <property type="match status" value="1"/>
</dbReference>
<evidence type="ECO:0000256" key="3">
    <source>
        <dbReference type="PIRNR" id="PIRNR002070"/>
    </source>
</evidence>
<dbReference type="PROSITE" id="PS50935">
    <property type="entry name" value="SSB"/>
    <property type="match status" value="1"/>
</dbReference>
<evidence type="ECO:0000256" key="2">
    <source>
        <dbReference type="HAMAP-Rule" id="MF_00984"/>
    </source>
</evidence>
<protein>
    <recommendedName>
        <fullName evidence="2 3">Single-stranded DNA-binding protein</fullName>
        <shortName evidence="2">SSB</shortName>
    </recommendedName>
</protein>
<dbReference type="HAMAP" id="MF_00984">
    <property type="entry name" value="SSB"/>
    <property type="match status" value="1"/>
</dbReference>
<dbReference type="Pfam" id="PF00436">
    <property type="entry name" value="SSB"/>
    <property type="match status" value="1"/>
</dbReference>
<keyword evidence="1 2" id="KW-0238">DNA-binding</keyword>
<comment type="subunit">
    <text evidence="2">Homotetramer.</text>
</comment>
<evidence type="ECO:0000256" key="1">
    <source>
        <dbReference type="ARBA" id="ARBA00023125"/>
    </source>
</evidence>
<dbReference type="EMBL" id="AMFJ01000419">
    <property type="protein sequence ID" value="EKE27825.1"/>
    <property type="molecule type" value="Genomic_DNA"/>
</dbReference>
<comment type="caution">
    <text evidence="4">The sequence shown here is derived from an EMBL/GenBank/DDBJ whole genome shotgun (WGS) entry which is preliminary data.</text>
</comment>
<dbReference type="GO" id="GO:0003697">
    <property type="term" value="F:single-stranded DNA binding"/>
    <property type="evidence" value="ECO:0007669"/>
    <property type="project" value="UniProtKB-UniRule"/>
</dbReference>
<dbReference type="InterPro" id="IPR000424">
    <property type="entry name" value="Primosome_PriB/ssb"/>
</dbReference>
<dbReference type="PIRSF" id="PIRSF002070">
    <property type="entry name" value="SSB"/>
    <property type="match status" value="1"/>
</dbReference>
<dbReference type="InterPro" id="IPR012340">
    <property type="entry name" value="NA-bd_OB-fold"/>
</dbReference>
<proteinExistence type="inferred from homology"/>
<comment type="caution">
    <text evidence="2">Lacks conserved residue(s) required for the propagation of feature annotation.</text>
</comment>
<name>K2GWT5_9BACT</name>
<organism evidence="4">
    <name type="scientific">uncultured bacterium</name>
    <name type="common">gcode 4</name>
    <dbReference type="NCBI Taxonomy" id="1234023"/>
    <lineage>
        <taxon>Bacteria</taxon>
        <taxon>environmental samples</taxon>
    </lineage>
</organism>